<evidence type="ECO:0000256" key="1">
    <source>
        <dbReference type="SAM" id="Coils"/>
    </source>
</evidence>
<dbReference type="PROSITE" id="PS51257">
    <property type="entry name" value="PROKAR_LIPOPROTEIN"/>
    <property type="match status" value="1"/>
</dbReference>
<feature type="coiled-coil region" evidence="1">
    <location>
        <begin position="199"/>
        <end position="249"/>
    </location>
</feature>
<evidence type="ECO:0000313" key="3">
    <source>
        <dbReference type="EMBL" id="MST84564.1"/>
    </source>
</evidence>
<reference evidence="3 4" key="1">
    <citation type="submission" date="2019-08" db="EMBL/GenBank/DDBJ databases">
        <title>In-depth cultivation of the pig gut microbiome towards novel bacterial diversity and tailored functional studies.</title>
        <authorList>
            <person name="Wylensek D."/>
            <person name="Hitch T.C.A."/>
            <person name="Clavel T."/>
        </authorList>
    </citation>
    <scope>NUCLEOTIDE SEQUENCE [LARGE SCALE GENOMIC DNA]</scope>
    <source>
        <strain evidence="3 4">LKV-178-WT-2A</strain>
    </source>
</reference>
<sequence length="271" mass="27356">MKKNIMLVMAVAAMLFASCGGSKTKSAAEATDSTATADSTEQIDTTALAPEIKSTLNALTAQATSAIEKKDPKQVTTALADLATTYKTLVNAGKLDEAKTYGAAIKKFVKDNEQTLKSVATNNTTIADLINNIENLPTTAATTADEAKKAVAQDVVNLASPYLQKGAAAAATAEAAAAVLKNAPAAAKAAIEAAPATAKAAAEQAANQAVNNAKTAAENKVNEEANKAASKANEAVTKAQNKAAEKVNKAASKANDAVNKAAGKALKGLGL</sequence>
<evidence type="ECO:0000313" key="4">
    <source>
        <dbReference type="Proteomes" id="UP000438914"/>
    </source>
</evidence>
<name>A0A7K0KFD5_9BACT</name>
<gene>
    <name evidence="3" type="ORF">FYJ73_07755</name>
</gene>
<dbReference type="EMBL" id="VUNG01000017">
    <property type="protein sequence ID" value="MST84564.1"/>
    <property type="molecule type" value="Genomic_DNA"/>
</dbReference>
<dbReference type="AlphaFoldDB" id="A0A7K0KFD5"/>
<keyword evidence="2" id="KW-0732">Signal</keyword>
<keyword evidence="4" id="KW-1185">Reference proteome</keyword>
<evidence type="ECO:0000256" key="2">
    <source>
        <dbReference type="SAM" id="SignalP"/>
    </source>
</evidence>
<comment type="caution">
    <text evidence="3">The sequence shown here is derived from an EMBL/GenBank/DDBJ whole genome shotgun (WGS) entry which is preliminary data.</text>
</comment>
<protein>
    <recommendedName>
        <fullName evidence="5">Lipoprotein</fullName>
    </recommendedName>
</protein>
<dbReference type="Proteomes" id="UP000438914">
    <property type="component" value="Unassembled WGS sequence"/>
</dbReference>
<organism evidence="3 4">
    <name type="scientific">Hallella mizrahii</name>
    <dbReference type="NCBI Taxonomy" id="2606637"/>
    <lineage>
        <taxon>Bacteria</taxon>
        <taxon>Pseudomonadati</taxon>
        <taxon>Bacteroidota</taxon>
        <taxon>Bacteroidia</taxon>
        <taxon>Bacteroidales</taxon>
        <taxon>Prevotellaceae</taxon>
        <taxon>Hallella</taxon>
    </lineage>
</organism>
<accession>A0A7K0KFD5</accession>
<feature type="chain" id="PRO_5029450268" description="Lipoprotein" evidence="2">
    <location>
        <begin position="28"/>
        <end position="271"/>
    </location>
</feature>
<feature type="signal peptide" evidence="2">
    <location>
        <begin position="1"/>
        <end position="27"/>
    </location>
</feature>
<dbReference type="RefSeq" id="WP_154534151.1">
    <property type="nucleotide sequence ID" value="NZ_VUNG01000017.1"/>
</dbReference>
<evidence type="ECO:0008006" key="5">
    <source>
        <dbReference type="Google" id="ProtNLM"/>
    </source>
</evidence>
<keyword evidence="1" id="KW-0175">Coiled coil</keyword>
<proteinExistence type="predicted"/>